<dbReference type="InterPro" id="IPR013783">
    <property type="entry name" value="Ig-like_fold"/>
</dbReference>
<dbReference type="RefSeq" id="WP_092484820.1">
    <property type="nucleotide sequence ID" value="NZ_FOYM01000021.1"/>
</dbReference>
<name>A0A1I6DYP0_9FIRM</name>
<keyword evidence="4" id="KW-1185">Reference proteome</keyword>
<protein>
    <submittedName>
        <fullName evidence="3">Uncharacterized protein</fullName>
    </submittedName>
</protein>
<dbReference type="Gene3D" id="2.60.40.10">
    <property type="entry name" value="Immunoglobulins"/>
    <property type="match status" value="1"/>
</dbReference>
<feature type="signal peptide" evidence="2">
    <location>
        <begin position="1"/>
        <end position="29"/>
    </location>
</feature>
<proteinExistence type="predicted"/>
<dbReference type="AlphaFoldDB" id="A0A1I6DYP0"/>
<reference evidence="4" key="1">
    <citation type="submission" date="2016-10" db="EMBL/GenBank/DDBJ databases">
        <authorList>
            <person name="Varghese N."/>
            <person name="Submissions S."/>
        </authorList>
    </citation>
    <scope>NUCLEOTIDE SEQUENCE [LARGE SCALE GENOMIC DNA]</scope>
    <source>
        <strain evidence="4">DSM 3669</strain>
    </source>
</reference>
<evidence type="ECO:0000313" key="4">
    <source>
        <dbReference type="Proteomes" id="UP000199584"/>
    </source>
</evidence>
<feature type="compositionally biased region" description="Polar residues" evidence="1">
    <location>
        <begin position="377"/>
        <end position="387"/>
    </location>
</feature>
<gene>
    <name evidence="3" type="ORF">SAMN05660706_12113</name>
</gene>
<organism evidence="3 4">
    <name type="scientific">Desulfoscipio geothermicus DSM 3669</name>
    <dbReference type="NCBI Taxonomy" id="1121426"/>
    <lineage>
        <taxon>Bacteria</taxon>
        <taxon>Bacillati</taxon>
        <taxon>Bacillota</taxon>
        <taxon>Clostridia</taxon>
        <taxon>Eubacteriales</taxon>
        <taxon>Desulfallaceae</taxon>
        <taxon>Desulfoscipio</taxon>
    </lineage>
</organism>
<feature type="compositionally biased region" description="Low complexity" evidence="1">
    <location>
        <begin position="407"/>
        <end position="423"/>
    </location>
</feature>
<sequence>MKLYRTRKIHAILAIFLAMTLIIPQMALADTSSTVTDQLGTVSQTVYGDQSSTVSGTVYGDLPGDTSEAANDEQTGSVSQAADEGQSVVDKVYNAVGNTPLTVSITKAVLPDGNVISDGQSVTAGSKITVYASVYGENIIQISFECKFGNSVQEVVYSVENGYYKTLHQPTLPGAHEMMVSARDSEGNEVTDSLSMMVKTPQVIFTAGDSEANADTDKVYYNRKSGNNDVLSFELSGLAPGVPYAVEFGYIEDETFTVSGAVYDGILSGVETGSGTYAFSTPIMNRHNNGMHPLAARLYDGMHEQPSVPFPISEVDQDGSTTDSYVNINLPLPEGYASIDLSAEDEDDLRNVNESTLTLTPVASGEATLTVIANDGNGRNASTTFNVTVDEDSNDSDTPPTADEGSNDSNSSQTGSSNESSDNNQGAGEINLTDNTAAEVQVDDAGRTVATVRLDEQSVLQAIESGADLSIAVIEVGGSVDEAKAEIPAGVISRLADNGTLIEQRTELGNYRIPAKALQQQVDMIAAQLGVDPARVQVTVTIKKAGDNQVKEINNTVAAMVGGRLLARPVDFSVQVTAGNQTVEVPSFGRIYIERSIAVSEIGDANRVTGAVLRNGELNQWPAGIFPKE</sequence>
<feature type="region of interest" description="Disordered" evidence="1">
    <location>
        <begin position="374"/>
        <end position="430"/>
    </location>
</feature>
<dbReference type="Proteomes" id="UP000199584">
    <property type="component" value="Unassembled WGS sequence"/>
</dbReference>
<dbReference type="OrthoDB" id="663332at2"/>
<accession>A0A1I6DYP0</accession>
<evidence type="ECO:0000256" key="1">
    <source>
        <dbReference type="SAM" id="MobiDB-lite"/>
    </source>
</evidence>
<keyword evidence="2" id="KW-0732">Signal</keyword>
<dbReference type="STRING" id="39060.SAMN05660706_12113"/>
<dbReference type="EMBL" id="FOYM01000021">
    <property type="protein sequence ID" value="SFR10442.1"/>
    <property type="molecule type" value="Genomic_DNA"/>
</dbReference>
<feature type="chain" id="PRO_5011722714" evidence="2">
    <location>
        <begin position="30"/>
        <end position="629"/>
    </location>
</feature>
<evidence type="ECO:0000256" key="2">
    <source>
        <dbReference type="SAM" id="SignalP"/>
    </source>
</evidence>
<evidence type="ECO:0000313" key="3">
    <source>
        <dbReference type="EMBL" id="SFR10442.1"/>
    </source>
</evidence>
<feature type="region of interest" description="Disordered" evidence="1">
    <location>
        <begin position="59"/>
        <end position="83"/>
    </location>
</feature>
<feature type="compositionally biased region" description="Polar residues" evidence="1">
    <location>
        <begin position="68"/>
        <end position="80"/>
    </location>
</feature>